<reference evidence="1 4" key="2">
    <citation type="submission" date="2023-11" db="EMBL/GenBank/DDBJ databases">
        <title>Plant-associative lifestyle of Vibrio porteresiae and its evolutionary dynamics.</title>
        <authorList>
            <person name="Rameshkumar N."/>
            <person name="Kirti K."/>
        </authorList>
    </citation>
    <scope>NUCLEOTIDE SEQUENCE [LARGE SCALE GENOMIC DNA]</scope>
    <source>
        <strain evidence="1 4">MSSRF38</strain>
    </source>
</reference>
<evidence type="ECO:0000313" key="4">
    <source>
        <dbReference type="Proteomes" id="UP001283366"/>
    </source>
</evidence>
<dbReference type="EMBL" id="JAWRCO010000001">
    <property type="protein sequence ID" value="MDW6002194.1"/>
    <property type="molecule type" value="Genomic_DNA"/>
</dbReference>
<dbReference type="GO" id="GO:0032259">
    <property type="term" value="P:methylation"/>
    <property type="evidence" value="ECO:0007669"/>
    <property type="project" value="UniProtKB-KW"/>
</dbReference>
<name>A0A1Y6IV37_9VIBR</name>
<gene>
    <name evidence="1" type="ORF">SBX37_04820</name>
    <name evidence="2" type="ORF">VIM7927_02835</name>
</gene>
<organism evidence="2 3">
    <name type="scientific">Vibrio mangrovi</name>
    <dbReference type="NCBI Taxonomy" id="474394"/>
    <lineage>
        <taxon>Bacteria</taxon>
        <taxon>Pseudomonadati</taxon>
        <taxon>Pseudomonadota</taxon>
        <taxon>Gammaproteobacteria</taxon>
        <taxon>Vibrionales</taxon>
        <taxon>Vibrionaceae</taxon>
        <taxon>Vibrio</taxon>
    </lineage>
</organism>
<evidence type="ECO:0000313" key="2">
    <source>
        <dbReference type="EMBL" id="SMS01539.1"/>
    </source>
</evidence>
<dbReference type="Pfam" id="PF13489">
    <property type="entry name" value="Methyltransf_23"/>
    <property type="match status" value="1"/>
</dbReference>
<dbReference type="Proteomes" id="UP000196125">
    <property type="component" value="Unassembled WGS sequence"/>
</dbReference>
<dbReference type="CDD" id="cd02440">
    <property type="entry name" value="AdoMet_MTases"/>
    <property type="match status" value="1"/>
</dbReference>
<proteinExistence type="predicted"/>
<evidence type="ECO:0000313" key="1">
    <source>
        <dbReference type="EMBL" id="MDW6002194.1"/>
    </source>
</evidence>
<dbReference type="EC" id="2.1.1.-" evidence="1"/>
<evidence type="ECO:0000313" key="3">
    <source>
        <dbReference type="Proteomes" id="UP000196125"/>
    </source>
</evidence>
<dbReference type="Gene3D" id="3.40.50.150">
    <property type="entry name" value="Vaccinia Virus protein VP39"/>
    <property type="match status" value="1"/>
</dbReference>
<dbReference type="PANTHER" id="PTHR43861">
    <property type="entry name" value="TRANS-ACONITATE 2-METHYLTRANSFERASE-RELATED"/>
    <property type="match status" value="1"/>
</dbReference>
<dbReference type="EMBL" id="FXXI01000005">
    <property type="protein sequence ID" value="SMS01539.1"/>
    <property type="molecule type" value="Genomic_DNA"/>
</dbReference>
<accession>A0A1Y6IV37</accession>
<dbReference type="InterPro" id="IPR029063">
    <property type="entry name" value="SAM-dependent_MTases_sf"/>
</dbReference>
<dbReference type="OrthoDB" id="5750352at2"/>
<sequence length="266" mass="31255">MDIKPEDIDYSLHYKNWHNDDTRENDISYYSHYLERHNLYPEKMESNILEIGCGFGNLLTSLLRKGYEKQIGIDIDSSQIEHCKKYGLNVEHISSSDFFYESKESFDSIFLFDVLEHMPKPEQLSLLRDIFNALSDDGIFALSVPNALTPLASYFENIDWTHYCCFSPVSLSFVLKNSGFRYIVLRPTHKESSKLRELKKPWIDLYKEEFQIDNPILTPSIVAVCFKSEKAMKKYLENAEDLMKFDYVKRSIFHRVKNKIRALVSK</sequence>
<protein>
    <submittedName>
        <fullName evidence="2">Bifunctional 3-demethylubiquinone-9 3-methyltransferase/ 2-octaprenyl-6-hydroxy phenol methylase</fullName>
    </submittedName>
    <submittedName>
        <fullName evidence="1">Class I SAM-dependent methyltransferase</fullName>
        <ecNumber evidence="1">2.1.1.-</ecNumber>
    </submittedName>
</protein>
<keyword evidence="4" id="KW-1185">Reference proteome</keyword>
<keyword evidence="2" id="KW-0830">Ubiquinone</keyword>
<dbReference type="SUPFAM" id="SSF53335">
    <property type="entry name" value="S-adenosyl-L-methionine-dependent methyltransferases"/>
    <property type="match status" value="1"/>
</dbReference>
<dbReference type="AlphaFoldDB" id="A0A1Y6IV37"/>
<reference evidence="2 3" key="1">
    <citation type="submission" date="2017-05" db="EMBL/GenBank/DDBJ databases">
        <authorList>
            <person name="Song R."/>
            <person name="Chenine A.L."/>
            <person name="Ruprecht R.M."/>
        </authorList>
    </citation>
    <scope>NUCLEOTIDE SEQUENCE [LARGE SCALE GENOMIC DNA]</scope>
    <source>
        <strain evidence="2 3">CECT 7927</strain>
    </source>
</reference>
<dbReference type="RefSeq" id="WP_087481571.1">
    <property type="nucleotide sequence ID" value="NZ_AP024883.1"/>
</dbReference>
<keyword evidence="2" id="KW-0808">Transferase</keyword>
<dbReference type="GO" id="GO:0008168">
    <property type="term" value="F:methyltransferase activity"/>
    <property type="evidence" value="ECO:0007669"/>
    <property type="project" value="UniProtKB-KW"/>
</dbReference>
<dbReference type="Proteomes" id="UP001283366">
    <property type="component" value="Unassembled WGS sequence"/>
</dbReference>
<keyword evidence="2" id="KW-0489">Methyltransferase</keyword>